<dbReference type="GO" id="GO:0003964">
    <property type="term" value="F:RNA-directed DNA polymerase activity"/>
    <property type="evidence" value="ECO:0007669"/>
    <property type="project" value="UniProtKB-EC"/>
</dbReference>
<dbReference type="GO" id="GO:0015074">
    <property type="term" value="P:DNA integration"/>
    <property type="evidence" value="ECO:0007669"/>
    <property type="project" value="InterPro"/>
</dbReference>
<dbReference type="InterPro" id="IPR001584">
    <property type="entry name" value="Integrase_cat-core"/>
</dbReference>
<dbReference type="EMBL" id="JYDP01000859">
    <property type="protein sequence ID" value="KRY99406.1"/>
    <property type="molecule type" value="Genomic_DNA"/>
</dbReference>
<dbReference type="OrthoDB" id="6778229at2759"/>
<dbReference type="AlphaFoldDB" id="A0A0V1GMM2"/>
<sequence>LRWLRNFKEPEGQVARWLEQLAEYDFNVLQRPGRAHCNADALSRQRFPQCGISIVAAATLPVATMEEVAPSRCSSIVDIQTWLQAQSTDPTLSVLRSWLAANQWPRHCPTSSDPDLLSLWRDGRGVFRVDENGFLRRTMSSRPCTIPRSVATSSLDRLQRRYFWPRMRKAVDAWCQACRTCAARNETTRKAKAPLQMPETSCAFQTMAMDFLGPLEATPKGYRYILVVCDYFSKWTEAYPTRSQAATEVADVLVGNWFSRFGAPIRLHSDQGRSFESALISEVCKIFGVEKSRSSPY</sequence>
<keyword evidence="4" id="KW-1185">Reference proteome</keyword>
<dbReference type="Gene3D" id="3.30.420.10">
    <property type="entry name" value="Ribonuclease H-like superfamily/Ribonuclease H"/>
    <property type="match status" value="1"/>
</dbReference>
<dbReference type="EC" id="2.7.7.49" evidence="1"/>
<dbReference type="Pfam" id="PF00665">
    <property type="entry name" value="rve"/>
    <property type="match status" value="1"/>
</dbReference>
<reference evidence="3 4" key="1">
    <citation type="submission" date="2015-01" db="EMBL/GenBank/DDBJ databases">
        <title>Evolution of Trichinella species and genotypes.</title>
        <authorList>
            <person name="Korhonen P.K."/>
            <person name="Edoardo P."/>
            <person name="Giuseppe L.R."/>
            <person name="Gasser R.B."/>
        </authorList>
    </citation>
    <scope>NUCLEOTIDE SEQUENCE [LARGE SCALE GENOMIC DNA]</scope>
    <source>
        <strain evidence="3">ISS1029</strain>
    </source>
</reference>
<gene>
    <name evidence="3" type="primary">pol</name>
    <name evidence="3" type="ORF">T11_7050</name>
</gene>
<feature type="non-terminal residue" evidence="3">
    <location>
        <position position="1"/>
    </location>
</feature>
<protein>
    <recommendedName>
        <fullName evidence="1">RNA-directed DNA polymerase</fullName>
        <ecNumber evidence="1">2.7.7.49</ecNumber>
    </recommendedName>
</protein>
<dbReference type="PANTHER" id="PTHR37984:SF5">
    <property type="entry name" value="PROTEIN NYNRIN-LIKE"/>
    <property type="match status" value="1"/>
</dbReference>
<dbReference type="InterPro" id="IPR012337">
    <property type="entry name" value="RNaseH-like_sf"/>
</dbReference>
<dbReference type="GO" id="GO:0003676">
    <property type="term" value="F:nucleic acid binding"/>
    <property type="evidence" value="ECO:0007669"/>
    <property type="project" value="InterPro"/>
</dbReference>
<evidence type="ECO:0000259" key="2">
    <source>
        <dbReference type="PROSITE" id="PS50994"/>
    </source>
</evidence>
<feature type="domain" description="Integrase catalytic" evidence="2">
    <location>
        <begin position="194"/>
        <end position="297"/>
    </location>
</feature>
<evidence type="ECO:0000313" key="3">
    <source>
        <dbReference type="EMBL" id="KRY99406.1"/>
    </source>
</evidence>
<comment type="caution">
    <text evidence="3">The sequence shown here is derived from an EMBL/GenBank/DDBJ whole genome shotgun (WGS) entry which is preliminary data.</text>
</comment>
<dbReference type="Proteomes" id="UP000055024">
    <property type="component" value="Unassembled WGS sequence"/>
</dbReference>
<dbReference type="InterPro" id="IPR050951">
    <property type="entry name" value="Retrovirus_Pol_polyprotein"/>
</dbReference>
<organism evidence="3 4">
    <name type="scientific">Trichinella zimbabwensis</name>
    <dbReference type="NCBI Taxonomy" id="268475"/>
    <lineage>
        <taxon>Eukaryota</taxon>
        <taxon>Metazoa</taxon>
        <taxon>Ecdysozoa</taxon>
        <taxon>Nematoda</taxon>
        <taxon>Enoplea</taxon>
        <taxon>Dorylaimia</taxon>
        <taxon>Trichinellida</taxon>
        <taxon>Trichinellidae</taxon>
        <taxon>Trichinella</taxon>
    </lineage>
</organism>
<dbReference type="PROSITE" id="PS50994">
    <property type="entry name" value="INTEGRASE"/>
    <property type="match status" value="1"/>
</dbReference>
<dbReference type="Pfam" id="PF17921">
    <property type="entry name" value="Integrase_H2C2"/>
    <property type="match status" value="1"/>
</dbReference>
<accession>A0A0V1GMM2</accession>
<dbReference type="InterPro" id="IPR036397">
    <property type="entry name" value="RNaseH_sf"/>
</dbReference>
<name>A0A0V1GMM2_9BILA</name>
<evidence type="ECO:0000313" key="4">
    <source>
        <dbReference type="Proteomes" id="UP000055024"/>
    </source>
</evidence>
<proteinExistence type="predicted"/>
<dbReference type="PANTHER" id="PTHR37984">
    <property type="entry name" value="PROTEIN CBG26694"/>
    <property type="match status" value="1"/>
</dbReference>
<dbReference type="STRING" id="268475.A0A0V1GMM2"/>
<feature type="non-terminal residue" evidence="3">
    <location>
        <position position="297"/>
    </location>
</feature>
<evidence type="ECO:0000256" key="1">
    <source>
        <dbReference type="ARBA" id="ARBA00012493"/>
    </source>
</evidence>
<dbReference type="SUPFAM" id="SSF53098">
    <property type="entry name" value="Ribonuclease H-like"/>
    <property type="match status" value="1"/>
</dbReference>
<dbReference type="Gene3D" id="1.10.340.70">
    <property type="match status" value="1"/>
</dbReference>
<dbReference type="InterPro" id="IPR041588">
    <property type="entry name" value="Integrase_H2C2"/>
</dbReference>